<dbReference type="AlphaFoldDB" id="A0A9Q3W0Y0"/>
<evidence type="ECO:0000313" key="3">
    <source>
        <dbReference type="Proteomes" id="UP001107961"/>
    </source>
</evidence>
<name>A0A9Q3W0Y0_9GAMM</name>
<dbReference type="Proteomes" id="UP001107961">
    <property type="component" value="Unassembled WGS sequence"/>
</dbReference>
<proteinExistence type="predicted"/>
<evidence type="ECO:0000256" key="1">
    <source>
        <dbReference type="SAM" id="SignalP"/>
    </source>
</evidence>
<feature type="chain" id="PRO_5040236721" evidence="1">
    <location>
        <begin position="22"/>
        <end position="138"/>
    </location>
</feature>
<keyword evidence="1" id="KW-0732">Signal</keyword>
<protein>
    <submittedName>
        <fullName evidence="2">Uncharacterized protein</fullName>
    </submittedName>
</protein>
<accession>A0A9Q3W0Y0</accession>
<keyword evidence="3" id="KW-1185">Reference proteome</keyword>
<organism evidence="2 3">
    <name type="scientific">Alloalcanivorax xenomutans</name>
    <dbReference type="NCBI Taxonomy" id="1094342"/>
    <lineage>
        <taxon>Bacteria</taxon>
        <taxon>Pseudomonadati</taxon>
        <taxon>Pseudomonadota</taxon>
        <taxon>Gammaproteobacteria</taxon>
        <taxon>Oceanospirillales</taxon>
        <taxon>Alcanivoracaceae</taxon>
        <taxon>Alloalcanivorax</taxon>
    </lineage>
</organism>
<dbReference type="EMBL" id="JAJVKT010000001">
    <property type="protein sequence ID" value="MCE7507281.1"/>
    <property type="molecule type" value="Genomic_DNA"/>
</dbReference>
<reference evidence="2" key="1">
    <citation type="submission" date="2022-01" db="EMBL/GenBank/DDBJ databases">
        <authorList>
            <person name="Karlyshev A.V."/>
            <person name="Jaspars M."/>
        </authorList>
    </citation>
    <scope>NUCLEOTIDE SEQUENCE</scope>
    <source>
        <strain evidence="2">AGSA3-2</strain>
    </source>
</reference>
<comment type="caution">
    <text evidence="2">The sequence shown here is derived from an EMBL/GenBank/DDBJ whole genome shotgun (WGS) entry which is preliminary data.</text>
</comment>
<dbReference type="RefSeq" id="WP_145953540.1">
    <property type="nucleotide sequence ID" value="NZ_CP012331.1"/>
</dbReference>
<gene>
    <name evidence="2" type="ORF">LZG35_01435</name>
</gene>
<evidence type="ECO:0000313" key="2">
    <source>
        <dbReference type="EMBL" id="MCE7507281.1"/>
    </source>
</evidence>
<feature type="signal peptide" evidence="1">
    <location>
        <begin position="1"/>
        <end position="21"/>
    </location>
</feature>
<sequence>MRKFKAGLFFLVGLMSFCSEAVVASGDPPDGNVTYYEEISGVNILSISEQEKDGTFSIDFDSGMEGFDCDALSGTGLVTFNPESLRSIDMAYAFIVNALMNNRLSVMTIKVRVNEQWDSGAEEMASCEGEGMSFNPSL</sequence>